<evidence type="ECO:0008006" key="6">
    <source>
        <dbReference type="Google" id="ProtNLM"/>
    </source>
</evidence>
<gene>
    <name evidence="4" type="ORF">HPULCUR_004892</name>
</gene>
<keyword evidence="5" id="KW-1185">Reference proteome</keyword>
<protein>
    <recommendedName>
        <fullName evidence="6">Arrestin C-terminal-like domain-containing protein</fullName>
    </recommendedName>
</protein>
<dbReference type="PANTHER" id="PTHR11188">
    <property type="entry name" value="ARRESTIN DOMAIN CONTAINING PROTEIN"/>
    <property type="match status" value="1"/>
</dbReference>
<dbReference type="InterPro" id="IPR014756">
    <property type="entry name" value="Ig_E-set"/>
</dbReference>
<evidence type="ECO:0000259" key="3">
    <source>
        <dbReference type="Pfam" id="PF02752"/>
    </source>
</evidence>
<feature type="compositionally biased region" description="Polar residues" evidence="1">
    <location>
        <begin position="430"/>
        <end position="440"/>
    </location>
</feature>
<feature type="region of interest" description="Disordered" evidence="1">
    <location>
        <begin position="347"/>
        <end position="387"/>
    </location>
</feature>
<reference evidence="4 5" key="1">
    <citation type="submission" date="2024-04" db="EMBL/GenBank/DDBJ databases">
        <title>genome sequences of Mucor flavus KT1a and Helicostylum pulchrum KT1b strains isolation_sourced from the surface of a dry-aged beef.</title>
        <authorList>
            <person name="Toyotome T."/>
            <person name="Hosono M."/>
            <person name="Torimaru M."/>
            <person name="Fukuda K."/>
            <person name="Mikami N."/>
        </authorList>
    </citation>
    <scope>NUCLEOTIDE SEQUENCE [LARGE SCALE GENOMIC DNA]</scope>
    <source>
        <strain evidence="4 5">KT1b</strain>
    </source>
</reference>
<accession>A0ABP9XXI7</accession>
<evidence type="ECO:0000313" key="5">
    <source>
        <dbReference type="Proteomes" id="UP001476247"/>
    </source>
</evidence>
<evidence type="ECO:0000256" key="1">
    <source>
        <dbReference type="SAM" id="MobiDB-lite"/>
    </source>
</evidence>
<feature type="compositionally biased region" description="Low complexity" evidence="1">
    <location>
        <begin position="404"/>
        <end position="427"/>
    </location>
</feature>
<organism evidence="4 5">
    <name type="scientific">Helicostylum pulchrum</name>
    <dbReference type="NCBI Taxonomy" id="562976"/>
    <lineage>
        <taxon>Eukaryota</taxon>
        <taxon>Fungi</taxon>
        <taxon>Fungi incertae sedis</taxon>
        <taxon>Mucoromycota</taxon>
        <taxon>Mucoromycotina</taxon>
        <taxon>Mucoromycetes</taxon>
        <taxon>Mucorales</taxon>
        <taxon>Mucorineae</taxon>
        <taxon>Mucoraceae</taxon>
        <taxon>Helicostylum</taxon>
    </lineage>
</organism>
<dbReference type="Pfam" id="PF02752">
    <property type="entry name" value="Arrestin_C"/>
    <property type="match status" value="1"/>
</dbReference>
<sequence>MAPLDIKLELVLNDTSLKYYPGDQVEGKIFITSNQTHRLSNLRLAWTGRISVQPIQANKDFRIYFDECWKLGPILTKSPTKTNKGSSQVNYYHTHLIPATEHSKEPKVDLPKNKSVGFTFKVTVPNDRSLPSSTERAVLNNIIYLLEAFIDQETKPVFFAQRVVPVYEVIYTRTPDMVLPQRAEQVFMVSLAEPKREFTSAMRVTLPCRGCLPGIAIPVSITIWNNMEFSRKQGISISLLRVNHIIANGRTYTSPGDKVHRVVTDLNITSESSANNNEKVQTVRIGLPIPKQTIPTISLEKSQLLSVSYFIRVQVFAQEGIYTTSEGIKSQFMMVDIPFIIGTLTTSSRTPMSSPVSSSLSPISSPTISSPQSTLLRNSSNSSSIKTSPLLSTAGSLLTSSFSTVVTPKPSTSTSTSASASITPVASPELNKSPTISSMEPTKKSRIMSGMFRKTSSGSSHSTNDEKKKKNVFSTLRLYGRNNKDVSPAVMMTHADREKAEVNKDQAIVETANQDAGIFNIFGDDMSDCEQTVSVTPVVNEKVFKMFNDSDSEDEEEEKESVLEENKESANVFNMFPDSESDVDDDNDNGDEDDATIKIQVLGDHQSELISSTETNMSASNLRLLSTHVFRMFDESDSDDEDDEEDQVNNLSISVQNISCLDERVKPYQQNSTFKPN</sequence>
<dbReference type="Proteomes" id="UP001476247">
    <property type="component" value="Unassembled WGS sequence"/>
</dbReference>
<dbReference type="Pfam" id="PF00339">
    <property type="entry name" value="Arrestin_N"/>
    <property type="match status" value="1"/>
</dbReference>
<dbReference type="PANTHER" id="PTHR11188:SF176">
    <property type="entry name" value="ARRESTIN DOMAIN-CONTAINING PROTEIN 1"/>
    <property type="match status" value="1"/>
</dbReference>
<dbReference type="Gene3D" id="2.60.40.640">
    <property type="match status" value="2"/>
</dbReference>
<feature type="domain" description="Arrestin C-terminal-like" evidence="3">
    <location>
        <begin position="201"/>
        <end position="343"/>
    </location>
</feature>
<dbReference type="InterPro" id="IPR011022">
    <property type="entry name" value="Arrestin_C-like"/>
</dbReference>
<dbReference type="InterPro" id="IPR014752">
    <property type="entry name" value="Arrestin-like_C"/>
</dbReference>
<feature type="region of interest" description="Disordered" evidence="1">
    <location>
        <begin position="404"/>
        <end position="444"/>
    </location>
</feature>
<dbReference type="InterPro" id="IPR050357">
    <property type="entry name" value="Arrestin_domain-protein"/>
</dbReference>
<dbReference type="EMBL" id="BAABUJ010000013">
    <property type="protein sequence ID" value="GAA5799476.1"/>
    <property type="molecule type" value="Genomic_DNA"/>
</dbReference>
<feature type="compositionally biased region" description="Acidic residues" evidence="1">
    <location>
        <begin position="550"/>
        <end position="559"/>
    </location>
</feature>
<evidence type="ECO:0000259" key="2">
    <source>
        <dbReference type="Pfam" id="PF00339"/>
    </source>
</evidence>
<evidence type="ECO:0000313" key="4">
    <source>
        <dbReference type="EMBL" id="GAA5799476.1"/>
    </source>
</evidence>
<comment type="caution">
    <text evidence="4">The sequence shown here is derived from an EMBL/GenBank/DDBJ whole genome shotgun (WGS) entry which is preliminary data.</text>
</comment>
<feature type="region of interest" description="Disordered" evidence="1">
    <location>
        <begin position="548"/>
        <end position="593"/>
    </location>
</feature>
<proteinExistence type="predicted"/>
<feature type="domain" description="Arrestin-like N-terminal" evidence="2">
    <location>
        <begin position="12"/>
        <end position="164"/>
    </location>
</feature>
<dbReference type="SUPFAM" id="SSF81296">
    <property type="entry name" value="E set domains"/>
    <property type="match status" value="1"/>
</dbReference>
<dbReference type="InterPro" id="IPR011021">
    <property type="entry name" value="Arrestin-like_N"/>
</dbReference>
<name>A0ABP9XXI7_9FUNG</name>
<feature type="compositionally biased region" description="Acidic residues" evidence="1">
    <location>
        <begin position="579"/>
        <end position="593"/>
    </location>
</feature>